<evidence type="ECO:0000313" key="6">
    <source>
        <dbReference type="Proteomes" id="UP000287756"/>
    </source>
</evidence>
<dbReference type="KEGG" id="hli:HLI_19975"/>
<dbReference type="InterPro" id="IPR029442">
    <property type="entry name" value="GyrI-like"/>
</dbReference>
<dbReference type="Pfam" id="PF06445">
    <property type="entry name" value="GyrI-like"/>
    <property type="match status" value="1"/>
</dbReference>
<gene>
    <name evidence="5" type="ORF">HLI_19975</name>
</gene>
<dbReference type="InterPro" id="IPR010499">
    <property type="entry name" value="AraC_E-bd"/>
</dbReference>
<sequence>MNWVQTMQQAVDYMENHLLDEITIDEIAASGCTSPFHFQRIFSLLTDTTVAEYLRRRRLTLAASELNTTKCKIIDLACKYGYETPESFSRAFRNQHGISPREARNNQGKVTAYNRLVIQVNLKGAEPMQYEIIEREAFETVGIKKELSCVNGENLTAIPQMWKEVNTDGTDQVLIEQNNGQVNGILGICIDKSHLKPNYIDYWIAVAHEGKYPVQLEKLEIPAAKWAVFAVNGAMPDAIQKVWKEIYSEWFPSSGYENAGGPELEVYKEGDPESDDYYCEIWIPVK</sequence>
<dbReference type="GO" id="GO:0003700">
    <property type="term" value="F:DNA-binding transcription factor activity"/>
    <property type="evidence" value="ECO:0007669"/>
    <property type="project" value="InterPro"/>
</dbReference>
<evidence type="ECO:0000256" key="3">
    <source>
        <dbReference type="ARBA" id="ARBA00023163"/>
    </source>
</evidence>
<dbReference type="OrthoDB" id="9801123at2"/>
<dbReference type="InterPro" id="IPR011256">
    <property type="entry name" value="Reg_factor_effector_dom_sf"/>
</dbReference>
<dbReference type="Proteomes" id="UP000287756">
    <property type="component" value="Chromosome"/>
</dbReference>
<dbReference type="SMART" id="SM00871">
    <property type="entry name" value="AraC_E_bind"/>
    <property type="match status" value="1"/>
</dbReference>
<reference evidence="5 6" key="1">
    <citation type="submission" date="2018-01" db="EMBL/GenBank/DDBJ databases">
        <title>The whole genome sequencing and assembly of Halobacillus litoralis ERB031 strain.</title>
        <authorList>
            <person name="Lee S.-J."/>
            <person name="Park M.-K."/>
            <person name="Kim J.-Y."/>
            <person name="Lee Y.-J."/>
            <person name="Yi H."/>
            <person name="Bahn Y.-S."/>
            <person name="Kim J.F."/>
            <person name="Lee D.-W."/>
        </authorList>
    </citation>
    <scope>NUCLEOTIDE SEQUENCE [LARGE SCALE GENOMIC DNA]</scope>
    <source>
        <strain evidence="5 6">ERB 031</strain>
    </source>
</reference>
<proteinExistence type="predicted"/>
<dbReference type="PANTHER" id="PTHR47504:SF5">
    <property type="entry name" value="RIGHT ORIGIN-BINDING PROTEIN"/>
    <property type="match status" value="1"/>
</dbReference>
<dbReference type="InterPro" id="IPR050959">
    <property type="entry name" value="MarA-like"/>
</dbReference>
<dbReference type="PROSITE" id="PS01124">
    <property type="entry name" value="HTH_ARAC_FAMILY_2"/>
    <property type="match status" value="1"/>
</dbReference>
<evidence type="ECO:0000259" key="4">
    <source>
        <dbReference type="PROSITE" id="PS01124"/>
    </source>
</evidence>
<evidence type="ECO:0000256" key="1">
    <source>
        <dbReference type="ARBA" id="ARBA00023015"/>
    </source>
</evidence>
<keyword evidence="1" id="KW-0805">Transcription regulation</keyword>
<dbReference type="AlphaFoldDB" id="A0A410MHX3"/>
<dbReference type="GO" id="GO:0043565">
    <property type="term" value="F:sequence-specific DNA binding"/>
    <property type="evidence" value="ECO:0007669"/>
    <property type="project" value="InterPro"/>
</dbReference>
<keyword evidence="3" id="KW-0804">Transcription</keyword>
<evidence type="ECO:0000256" key="2">
    <source>
        <dbReference type="ARBA" id="ARBA00023125"/>
    </source>
</evidence>
<name>A0A410MHX3_9BACI</name>
<dbReference type="InterPro" id="IPR018060">
    <property type="entry name" value="HTH_AraC"/>
</dbReference>
<dbReference type="InterPro" id="IPR009057">
    <property type="entry name" value="Homeodomain-like_sf"/>
</dbReference>
<dbReference type="Gene3D" id="1.10.10.60">
    <property type="entry name" value="Homeodomain-like"/>
    <property type="match status" value="2"/>
</dbReference>
<organism evidence="5 6">
    <name type="scientific">Halobacillus litoralis</name>
    <dbReference type="NCBI Taxonomy" id="45668"/>
    <lineage>
        <taxon>Bacteria</taxon>
        <taxon>Bacillati</taxon>
        <taxon>Bacillota</taxon>
        <taxon>Bacilli</taxon>
        <taxon>Bacillales</taxon>
        <taxon>Bacillaceae</taxon>
        <taxon>Halobacillus</taxon>
    </lineage>
</organism>
<accession>A0A410MHX3</accession>
<dbReference type="PANTHER" id="PTHR47504">
    <property type="entry name" value="RIGHT ORIGIN-BINDING PROTEIN"/>
    <property type="match status" value="1"/>
</dbReference>
<dbReference type="RefSeq" id="WP_128526599.1">
    <property type="nucleotide sequence ID" value="NZ_CANLVY010000005.1"/>
</dbReference>
<dbReference type="SUPFAM" id="SSF46689">
    <property type="entry name" value="Homeodomain-like"/>
    <property type="match status" value="2"/>
</dbReference>
<dbReference type="PRINTS" id="PR00032">
    <property type="entry name" value="HTHARAC"/>
</dbReference>
<dbReference type="Gene3D" id="3.20.80.10">
    <property type="entry name" value="Regulatory factor, effector binding domain"/>
    <property type="match status" value="1"/>
</dbReference>
<keyword evidence="2" id="KW-0238">DNA-binding</keyword>
<protein>
    <submittedName>
        <fullName evidence="5">AraC family transcriptional regulator</fullName>
    </submittedName>
</protein>
<dbReference type="Pfam" id="PF12833">
    <property type="entry name" value="HTH_18"/>
    <property type="match status" value="1"/>
</dbReference>
<dbReference type="PROSITE" id="PS00041">
    <property type="entry name" value="HTH_ARAC_FAMILY_1"/>
    <property type="match status" value="1"/>
</dbReference>
<dbReference type="InterPro" id="IPR020449">
    <property type="entry name" value="Tscrpt_reg_AraC-type_HTH"/>
</dbReference>
<dbReference type="InterPro" id="IPR018062">
    <property type="entry name" value="HTH_AraC-typ_CS"/>
</dbReference>
<dbReference type="SMART" id="SM00342">
    <property type="entry name" value="HTH_ARAC"/>
    <property type="match status" value="1"/>
</dbReference>
<dbReference type="SUPFAM" id="SSF55136">
    <property type="entry name" value="Probable bacterial effector-binding domain"/>
    <property type="match status" value="1"/>
</dbReference>
<evidence type="ECO:0000313" key="5">
    <source>
        <dbReference type="EMBL" id="QAS54332.1"/>
    </source>
</evidence>
<feature type="domain" description="HTH araC/xylS-type" evidence="4">
    <location>
        <begin position="8"/>
        <end position="106"/>
    </location>
</feature>
<dbReference type="EMBL" id="CP026118">
    <property type="protein sequence ID" value="QAS54332.1"/>
    <property type="molecule type" value="Genomic_DNA"/>
</dbReference>